<gene>
    <name evidence="1" type="ORF">V22_36380</name>
</gene>
<organism evidence="1 2">
    <name type="scientific">Calycomorphotria hydatis</name>
    <dbReference type="NCBI Taxonomy" id="2528027"/>
    <lineage>
        <taxon>Bacteria</taxon>
        <taxon>Pseudomonadati</taxon>
        <taxon>Planctomycetota</taxon>
        <taxon>Planctomycetia</taxon>
        <taxon>Planctomycetales</taxon>
        <taxon>Planctomycetaceae</taxon>
        <taxon>Calycomorphotria</taxon>
    </lineage>
</organism>
<evidence type="ECO:0000313" key="2">
    <source>
        <dbReference type="Proteomes" id="UP000319976"/>
    </source>
</evidence>
<dbReference type="EMBL" id="CP036316">
    <property type="protein sequence ID" value="QDT66372.1"/>
    <property type="molecule type" value="Genomic_DNA"/>
</dbReference>
<dbReference type="RefSeq" id="WP_145265412.1">
    <property type="nucleotide sequence ID" value="NZ_CP036316.1"/>
</dbReference>
<accession>A0A517TDD0</accession>
<dbReference type="OrthoDB" id="7061055at2"/>
<protein>
    <submittedName>
        <fullName evidence="1">Uncharacterized protein</fullName>
    </submittedName>
</protein>
<dbReference type="Proteomes" id="UP000319976">
    <property type="component" value="Chromosome"/>
</dbReference>
<sequence length="448" mass="50906">MNGNNSGKPREDSAVGEPESPIQKALDEFVIEIDGLAATFPATMIVTESMRKTAHETACAFVDKFGSVSGEAENGEGSVSFSVADASSFLPQLKQLEKVESASRIIPQTFVIAMVCQYDAFLSRLLKAFFIERPELVSSSEKKLTFREICEFESIENARDHILEKEVESIIRESNEKRFSRMMEVFSIKLREDLPVWPYFIELSERRNLFVHTGGAVSSQYLQVCDANGVDFSADVLGGRPDLGQTLTASKSYFRHSYRVLFEIAVKLTHVLWRKQFPGDREKADTSLTDIGYQALVFGDYPLACTIHDFAVRMLKKESLEGTRLRIMLNRAQAYKWRGDLETMNKILSDVDTTAAADVYKMVVAVLKDDFEKACKYMKRIGANGDVKKSEYRDWPVYKEFRESKEFLECYKEVFDEEFSKLVVPIKVDNIGKRQLIVDSVKLSRSDD</sequence>
<evidence type="ECO:0000313" key="1">
    <source>
        <dbReference type="EMBL" id="QDT66372.1"/>
    </source>
</evidence>
<proteinExistence type="predicted"/>
<dbReference type="AlphaFoldDB" id="A0A517TDD0"/>
<reference evidence="1 2" key="1">
    <citation type="submission" date="2019-02" db="EMBL/GenBank/DDBJ databases">
        <title>Deep-cultivation of Planctomycetes and their phenomic and genomic characterization uncovers novel biology.</title>
        <authorList>
            <person name="Wiegand S."/>
            <person name="Jogler M."/>
            <person name="Boedeker C."/>
            <person name="Pinto D."/>
            <person name="Vollmers J."/>
            <person name="Rivas-Marin E."/>
            <person name="Kohn T."/>
            <person name="Peeters S.H."/>
            <person name="Heuer A."/>
            <person name="Rast P."/>
            <person name="Oberbeckmann S."/>
            <person name="Bunk B."/>
            <person name="Jeske O."/>
            <person name="Meyerdierks A."/>
            <person name="Storesund J.E."/>
            <person name="Kallscheuer N."/>
            <person name="Luecker S."/>
            <person name="Lage O.M."/>
            <person name="Pohl T."/>
            <person name="Merkel B.J."/>
            <person name="Hornburger P."/>
            <person name="Mueller R.-W."/>
            <person name="Bruemmer F."/>
            <person name="Labrenz M."/>
            <person name="Spormann A.M."/>
            <person name="Op den Camp H."/>
            <person name="Overmann J."/>
            <person name="Amann R."/>
            <person name="Jetten M.S.M."/>
            <person name="Mascher T."/>
            <person name="Medema M.H."/>
            <person name="Devos D.P."/>
            <person name="Kaster A.-K."/>
            <person name="Ovreas L."/>
            <person name="Rohde M."/>
            <person name="Galperin M.Y."/>
            <person name="Jogler C."/>
        </authorList>
    </citation>
    <scope>NUCLEOTIDE SEQUENCE [LARGE SCALE GENOMIC DNA]</scope>
    <source>
        <strain evidence="1 2">V22</strain>
    </source>
</reference>
<keyword evidence="2" id="KW-1185">Reference proteome</keyword>
<name>A0A517TDD0_9PLAN</name>
<dbReference type="KEGG" id="chya:V22_36380"/>